<organism evidence="6 7">
    <name type="scientific">Actinia tenebrosa</name>
    <name type="common">Australian red waratah sea anemone</name>
    <dbReference type="NCBI Taxonomy" id="6105"/>
    <lineage>
        <taxon>Eukaryota</taxon>
        <taxon>Metazoa</taxon>
        <taxon>Cnidaria</taxon>
        <taxon>Anthozoa</taxon>
        <taxon>Hexacorallia</taxon>
        <taxon>Actiniaria</taxon>
        <taxon>Actiniidae</taxon>
        <taxon>Actinia</taxon>
    </lineage>
</organism>
<protein>
    <submittedName>
        <fullName evidence="7">Acyl-lipid (8-3)-desaturase-like</fullName>
    </submittedName>
</protein>
<dbReference type="Gene3D" id="3.10.120.10">
    <property type="entry name" value="Cytochrome b5-like heme/steroid binding domain"/>
    <property type="match status" value="1"/>
</dbReference>
<dbReference type="PANTHER" id="PTHR19353">
    <property type="entry name" value="FATTY ACID DESATURASE 2"/>
    <property type="match status" value="1"/>
</dbReference>
<evidence type="ECO:0000256" key="2">
    <source>
        <dbReference type="ARBA" id="ARBA00022723"/>
    </source>
</evidence>
<evidence type="ECO:0000313" key="7">
    <source>
        <dbReference type="RefSeq" id="XP_031564402.1"/>
    </source>
</evidence>
<evidence type="ECO:0000313" key="6">
    <source>
        <dbReference type="Proteomes" id="UP000515163"/>
    </source>
</evidence>
<dbReference type="InterPro" id="IPR036400">
    <property type="entry name" value="Cyt_B5-like_heme/steroid_sf"/>
</dbReference>
<dbReference type="FunFam" id="3.10.120.10:FF:000007">
    <property type="entry name" value="Sulfite oxidase, mitochondrial"/>
    <property type="match status" value="1"/>
</dbReference>
<dbReference type="PRINTS" id="PR00363">
    <property type="entry name" value="CYTOCHROMEB5"/>
</dbReference>
<dbReference type="InterPro" id="IPR012171">
    <property type="entry name" value="Fatty_acid_desaturase"/>
</dbReference>
<dbReference type="GO" id="GO:0016717">
    <property type="term" value="F:oxidoreductase activity, acting on paired donors, with oxidation of a pair of donors resulting in the reduction of molecular oxygen to two molecules of water"/>
    <property type="evidence" value="ECO:0007669"/>
    <property type="project" value="UniProtKB-ARBA"/>
</dbReference>
<feature type="transmembrane region" description="Helical" evidence="4">
    <location>
        <begin position="179"/>
        <end position="200"/>
    </location>
</feature>
<name>A0A6P8IDL5_ACTTE</name>
<sequence length="447" mass="51745">MTKKTFTWKELGQHNTHQDALVAVRGKVYDVSQFIERHPGGRDVLLMAAGKDITMVFESYHALSENAPRVLEKYYVGELISSQYPTYPETGLFFKTARERVQKYFKDNKKDPKDPGWLWLRFILFPAILITIWYAQLTWLANHLLLSCLSAIVMGWFGALIAMTIVHDSSHFAVTHSPWVWKTLGMGAHNFMLGCSYYVWILQHTFGHHPYTNVDGADPDIATTEKHPDIRRIKDTQTWVPPYFYQHIYAPLIYGVLSLKTRLQDFFVVIKQRNSTMPMNKLPTSTLVLFYAGKLFFLTYKLIIPAFFLPLKQVILLNVLSDAVASYWLALIFQISHVVSEVDWPQPDKDNRINQDWAELQILTTLDYATDNWFWNTFTGALNHQTTHHLFPSISQVHYPQITPIVRKTCEEFNLRYNYIPTFTKALGAHIGHLKRLGQNEKKSLAG</sequence>
<dbReference type="GO" id="GO:0006636">
    <property type="term" value="P:unsaturated fatty acid biosynthetic process"/>
    <property type="evidence" value="ECO:0007669"/>
    <property type="project" value="UniProtKB-ARBA"/>
</dbReference>
<dbReference type="InterPro" id="IPR005804">
    <property type="entry name" value="FA_desaturase_dom"/>
</dbReference>
<keyword evidence="3" id="KW-0408">Iron</keyword>
<keyword evidence="2" id="KW-0479">Metal-binding</keyword>
<dbReference type="GO" id="GO:0042759">
    <property type="term" value="P:long-chain fatty acid biosynthetic process"/>
    <property type="evidence" value="ECO:0007669"/>
    <property type="project" value="UniProtKB-ARBA"/>
</dbReference>
<dbReference type="SMART" id="SM01117">
    <property type="entry name" value="Cyt-b5"/>
    <property type="match status" value="1"/>
</dbReference>
<feature type="domain" description="Cytochrome b5 heme-binding" evidence="5">
    <location>
        <begin position="3"/>
        <end position="80"/>
    </location>
</feature>
<dbReference type="Proteomes" id="UP000515163">
    <property type="component" value="Unplaced"/>
</dbReference>
<dbReference type="CDD" id="cd03506">
    <property type="entry name" value="Delta6-FADS-like"/>
    <property type="match status" value="1"/>
</dbReference>
<reference evidence="7" key="1">
    <citation type="submission" date="2025-08" db="UniProtKB">
        <authorList>
            <consortium name="RefSeq"/>
        </authorList>
    </citation>
    <scope>IDENTIFICATION</scope>
</reference>
<keyword evidence="1" id="KW-0349">Heme</keyword>
<dbReference type="GO" id="GO:0016020">
    <property type="term" value="C:membrane"/>
    <property type="evidence" value="ECO:0007669"/>
    <property type="project" value="TreeGrafter"/>
</dbReference>
<dbReference type="PROSITE" id="PS00191">
    <property type="entry name" value="CYTOCHROME_B5_1"/>
    <property type="match status" value="1"/>
</dbReference>
<dbReference type="PIRSF" id="PIRSF015921">
    <property type="entry name" value="FA_sphinglp_des"/>
    <property type="match status" value="1"/>
</dbReference>
<accession>A0A6P8IDL5</accession>
<dbReference type="Pfam" id="PF00173">
    <property type="entry name" value="Cyt-b5"/>
    <property type="match status" value="1"/>
</dbReference>
<keyword evidence="4" id="KW-1133">Transmembrane helix</keyword>
<evidence type="ECO:0000256" key="1">
    <source>
        <dbReference type="ARBA" id="ARBA00022617"/>
    </source>
</evidence>
<dbReference type="AlphaFoldDB" id="A0A6P8IDL5"/>
<dbReference type="GO" id="GO:0020037">
    <property type="term" value="F:heme binding"/>
    <property type="evidence" value="ECO:0007669"/>
    <property type="project" value="InterPro"/>
</dbReference>
<dbReference type="InParanoid" id="A0A6P8IDL5"/>
<keyword evidence="4" id="KW-0472">Membrane</keyword>
<evidence type="ECO:0000259" key="5">
    <source>
        <dbReference type="PROSITE" id="PS50255"/>
    </source>
</evidence>
<dbReference type="InterPro" id="IPR018506">
    <property type="entry name" value="Cyt_B5_heme-BS"/>
</dbReference>
<dbReference type="PROSITE" id="PS50255">
    <property type="entry name" value="CYTOCHROME_B5_2"/>
    <property type="match status" value="1"/>
</dbReference>
<keyword evidence="4" id="KW-0812">Transmembrane</keyword>
<feature type="transmembrane region" description="Helical" evidence="4">
    <location>
        <begin position="118"/>
        <end position="137"/>
    </location>
</feature>
<dbReference type="SUPFAM" id="SSF55856">
    <property type="entry name" value="Cytochrome b5-like heme/steroid binding domain"/>
    <property type="match status" value="1"/>
</dbReference>
<dbReference type="KEGG" id="aten:116299828"/>
<feature type="transmembrane region" description="Helical" evidence="4">
    <location>
        <begin position="244"/>
        <end position="263"/>
    </location>
</feature>
<dbReference type="GeneID" id="116299828"/>
<dbReference type="InterPro" id="IPR001199">
    <property type="entry name" value="Cyt_B5-like_heme/steroid-bd"/>
</dbReference>
<keyword evidence="6" id="KW-1185">Reference proteome</keyword>
<dbReference type="Pfam" id="PF00487">
    <property type="entry name" value="FA_desaturase"/>
    <property type="match status" value="1"/>
</dbReference>
<dbReference type="OrthoDB" id="260519at2759"/>
<gene>
    <name evidence="7" type="primary">LOC116299828</name>
</gene>
<proteinExistence type="predicted"/>
<dbReference type="RefSeq" id="XP_031564402.1">
    <property type="nucleotide sequence ID" value="XM_031708542.1"/>
</dbReference>
<evidence type="ECO:0000256" key="3">
    <source>
        <dbReference type="ARBA" id="ARBA00023004"/>
    </source>
</evidence>
<feature type="transmembrane region" description="Helical" evidence="4">
    <location>
        <begin position="284"/>
        <end position="308"/>
    </location>
</feature>
<dbReference type="PANTHER" id="PTHR19353:SF19">
    <property type="entry name" value="DELTA(5) FATTY ACID DESATURASE C-RELATED"/>
    <property type="match status" value="1"/>
</dbReference>
<evidence type="ECO:0000256" key="4">
    <source>
        <dbReference type="SAM" id="Phobius"/>
    </source>
</evidence>
<feature type="transmembrane region" description="Helical" evidence="4">
    <location>
        <begin position="143"/>
        <end position="167"/>
    </location>
</feature>
<dbReference type="GO" id="GO:0046872">
    <property type="term" value="F:metal ion binding"/>
    <property type="evidence" value="ECO:0007669"/>
    <property type="project" value="UniProtKB-KW"/>
</dbReference>